<name>A0A385PY01_9FIRM</name>
<evidence type="ECO:0000256" key="9">
    <source>
        <dbReference type="ARBA" id="ARBA00034808"/>
    </source>
</evidence>
<dbReference type="InterPro" id="IPR004589">
    <property type="entry name" value="DNA_helicase_ATP-dep_RecQ"/>
</dbReference>
<dbReference type="EC" id="5.6.2.4" evidence="9"/>
<dbReference type="Pfam" id="PF00271">
    <property type="entry name" value="Helicase_C"/>
    <property type="match status" value="1"/>
</dbReference>
<dbReference type="SUPFAM" id="SSF53271">
    <property type="entry name" value="PRTase-like"/>
    <property type="match status" value="1"/>
</dbReference>
<dbReference type="GO" id="GO:0009378">
    <property type="term" value="F:four-way junction helicase activity"/>
    <property type="evidence" value="ECO:0007669"/>
    <property type="project" value="TreeGrafter"/>
</dbReference>
<dbReference type="EMBL" id="CP032364">
    <property type="protein sequence ID" value="AYA98795.1"/>
    <property type="molecule type" value="Genomic_DNA"/>
</dbReference>
<evidence type="ECO:0000256" key="6">
    <source>
        <dbReference type="ARBA" id="ARBA00023125"/>
    </source>
</evidence>
<dbReference type="GO" id="GO:0030894">
    <property type="term" value="C:replisome"/>
    <property type="evidence" value="ECO:0007669"/>
    <property type="project" value="TreeGrafter"/>
</dbReference>
<evidence type="ECO:0000256" key="3">
    <source>
        <dbReference type="ARBA" id="ARBA00022801"/>
    </source>
</evidence>
<evidence type="ECO:0000256" key="7">
    <source>
        <dbReference type="ARBA" id="ARBA00023235"/>
    </source>
</evidence>
<dbReference type="CDD" id="cd06223">
    <property type="entry name" value="PRTases_typeI"/>
    <property type="match status" value="1"/>
</dbReference>
<dbReference type="SUPFAM" id="SSF52540">
    <property type="entry name" value="P-loop containing nucleoside triphosphate hydrolases"/>
    <property type="match status" value="1"/>
</dbReference>
<gene>
    <name evidence="10" type="ORF">D4A81_01930</name>
</gene>
<dbReference type="NCBIfam" id="TIGR00614">
    <property type="entry name" value="recQ_fam"/>
    <property type="match status" value="1"/>
</dbReference>
<dbReference type="GO" id="GO:0005524">
    <property type="term" value="F:ATP binding"/>
    <property type="evidence" value="ECO:0007669"/>
    <property type="project" value="UniProtKB-KW"/>
</dbReference>
<keyword evidence="4 10" id="KW-0347">Helicase</keyword>
<dbReference type="GO" id="GO:0043138">
    <property type="term" value="F:3'-5' DNA helicase activity"/>
    <property type="evidence" value="ECO:0007669"/>
    <property type="project" value="UniProtKB-EC"/>
</dbReference>
<evidence type="ECO:0000313" key="10">
    <source>
        <dbReference type="EMBL" id="AYA98795.1"/>
    </source>
</evidence>
<dbReference type="PROSITE" id="PS51194">
    <property type="entry name" value="HELICASE_CTER"/>
    <property type="match status" value="1"/>
</dbReference>
<sequence>MGRVDELLREYYGEDATFREGQREAIEAVIDGKRTLVVQKTGWGKSLVYFMATKILREEKEDGITLIISPLLALMSNQIDSAQRFGLNVVTINSENADNENLIMNELCNGNTVDALIISPERLSNQDFLEKCLQKIAHRISLFVVDEAHCISDWGHDFRPDYRRIVDIVHKIPNNVPILATTATANDRVVKDIALQLGEDLVISRGELIRESLAIQIIKLEKKEDRLAWLAENIEKIPGTGVIYCLTLADCDLVTAWLKKNNISCECYYSATDKDKKPIILEQFQKNEIKVLVATIAFGMGYDKPDIGFVIHFQRPANIVSYYQQIGRAGRGIDLAYAIMLCGEEDLHILKYFIDSAFPTEKNMNGVVKCIEENPGLNLSGLLRELNIRRNRLMSCLKYLEVSGDIYKDDRKYYKTAKIWKPDMERSEAITAIREKELNDLNNYIHYDGCYMDYIAEKLDDVNAKKCGKCANCCVKFFDEKVSDEKVNQAREFMKKEVGIIKPRKTVPVDLQCKEGRVLSNYADAVYGKMVKEGKYLHNYFSDELVDASADILHDFVREHDIKWITPVTSLRHPDLVPDFAKRLAAKLGIDYFVGIRKLEAEEQKMFENSERQKENAEASFVVFDVKKDNILLVDDMVDSRWTFTICGKKMRENGSGDIYPFALANTAGRSDS</sequence>
<accession>A0A385PY01</accession>
<dbReference type="InterPro" id="IPR027417">
    <property type="entry name" value="P-loop_NTPase"/>
</dbReference>
<dbReference type="Pfam" id="PF00270">
    <property type="entry name" value="DEAD"/>
    <property type="match status" value="1"/>
</dbReference>
<dbReference type="PROSITE" id="PS51192">
    <property type="entry name" value="HELICASE_ATP_BIND_1"/>
    <property type="match status" value="1"/>
</dbReference>
<dbReference type="GO" id="GO:0005737">
    <property type="term" value="C:cytoplasm"/>
    <property type="evidence" value="ECO:0007669"/>
    <property type="project" value="TreeGrafter"/>
</dbReference>
<dbReference type="GO" id="GO:0016787">
    <property type="term" value="F:hydrolase activity"/>
    <property type="evidence" value="ECO:0007669"/>
    <property type="project" value="UniProtKB-KW"/>
</dbReference>
<keyword evidence="7" id="KW-0413">Isomerase</keyword>
<dbReference type="PROSITE" id="PS00690">
    <property type="entry name" value="DEAH_ATP_HELICASE"/>
    <property type="match status" value="1"/>
</dbReference>
<keyword evidence="6" id="KW-0238">DNA-binding</keyword>
<keyword evidence="11" id="KW-1185">Reference proteome</keyword>
<dbReference type="InterPro" id="IPR002464">
    <property type="entry name" value="DNA/RNA_helicase_DEAH_CS"/>
</dbReference>
<evidence type="ECO:0000256" key="2">
    <source>
        <dbReference type="ARBA" id="ARBA00022741"/>
    </source>
</evidence>
<dbReference type="InterPro" id="IPR001650">
    <property type="entry name" value="Helicase_C-like"/>
</dbReference>
<dbReference type="GO" id="GO:0043590">
    <property type="term" value="C:bacterial nucleoid"/>
    <property type="evidence" value="ECO:0007669"/>
    <property type="project" value="TreeGrafter"/>
</dbReference>
<dbReference type="SMART" id="SM00487">
    <property type="entry name" value="DEXDc"/>
    <property type="match status" value="1"/>
</dbReference>
<reference evidence="10 11" key="1">
    <citation type="submission" date="2018-09" db="EMBL/GenBank/DDBJ databases">
        <title>Genome sequencing of Lachnoanaerobaculum umeaense DSM 23576.</title>
        <authorList>
            <person name="Kook J.-K."/>
            <person name="Park S.-N."/>
            <person name="Lim Y.K."/>
        </authorList>
    </citation>
    <scope>NUCLEOTIDE SEQUENCE [LARGE SCALE GENOMIC DNA]</scope>
    <source>
        <strain evidence="11">DSM 23576 \ CCUG 58757</strain>
    </source>
</reference>
<dbReference type="PANTHER" id="PTHR13710:SF105">
    <property type="entry name" value="ATP-DEPENDENT DNA HELICASE Q1"/>
    <property type="match status" value="1"/>
</dbReference>
<dbReference type="OrthoDB" id="9763310at2"/>
<evidence type="ECO:0000256" key="4">
    <source>
        <dbReference type="ARBA" id="ARBA00022806"/>
    </source>
</evidence>
<proteinExistence type="inferred from homology"/>
<dbReference type="PANTHER" id="PTHR13710">
    <property type="entry name" value="DNA HELICASE RECQ FAMILY MEMBER"/>
    <property type="match status" value="1"/>
</dbReference>
<keyword evidence="3 10" id="KW-0378">Hydrolase</keyword>
<dbReference type="GO" id="GO:0006281">
    <property type="term" value="P:DNA repair"/>
    <property type="evidence" value="ECO:0007669"/>
    <property type="project" value="TreeGrafter"/>
</dbReference>
<evidence type="ECO:0000256" key="5">
    <source>
        <dbReference type="ARBA" id="ARBA00022840"/>
    </source>
</evidence>
<keyword evidence="5" id="KW-0067">ATP-binding</keyword>
<comment type="similarity">
    <text evidence="1">Belongs to the helicase family. RecQ subfamily.</text>
</comment>
<dbReference type="InterPro" id="IPR014001">
    <property type="entry name" value="Helicase_ATP-bd"/>
</dbReference>
<keyword evidence="2" id="KW-0547">Nucleotide-binding</keyword>
<evidence type="ECO:0000256" key="8">
    <source>
        <dbReference type="ARBA" id="ARBA00034617"/>
    </source>
</evidence>
<dbReference type="GO" id="GO:0006310">
    <property type="term" value="P:DNA recombination"/>
    <property type="evidence" value="ECO:0007669"/>
    <property type="project" value="InterPro"/>
</dbReference>
<dbReference type="KEGG" id="lua:D4A81_01930"/>
<organism evidence="10 11">
    <name type="scientific">Lachnoanaerobaculum umeaense</name>
    <dbReference type="NCBI Taxonomy" id="617123"/>
    <lineage>
        <taxon>Bacteria</taxon>
        <taxon>Bacillati</taxon>
        <taxon>Bacillota</taxon>
        <taxon>Clostridia</taxon>
        <taxon>Lachnospirales</taxon>
        <taxon>Lachnospiraceae</taxon>
        <taxon>Lachnoanaerobaculum</taxon>
    </lineage>
</organism>
<protein>
    <recommendedName>
        <fullName evidence="9">DNA 3'-5' helicase</fullName>
        <ecNumber evidence="9">5.6.2.4</ecNumber>
    </recommendedName>
</protein>
<comment type="catalytic activity">
    <reaction evidence="8">
        <text>Couples ATP hydrolysis with the unwinding of duplex DNA by translocating in the 3'-5' direction.</text>
        <dbReference type="EC" id="5.6.2.4"/>
    </reaction>
</comment>
<dbReference type="Gene3D" id="3.40.50.2020">
    <property type="match status" value="1"/>
</dbReference>
<dbReference type="GO" id="GO:0003677">
    <property type="term" value="F:DNA binding"/>
    <property type="evidence" value="ECO:0007669"/>
    <property type="project" value="UniProtKB-KW"/>
</dbReference>
<dbReference type="InterPro" id="IPR029057">
    <property type="entry name" value="PRTase-like"/>
</dbReference>
<dbReference type="RefSeq" id="WP_111523966.1">
    <property type="nucleotide sequence ID" value="NZ_CP032364.1"/>
</dbReference>
<dbReference type="AlphaFoldDB" id="A0A385PY01"/>
<dbReference type="Gene3D" id="3.40.50.300">
    <property type="entry name" value="P-loop containing nucleotide triphosphate hydrolases"/>
    <property type="match status" value="2"/>
</dbReference>
<evidence type="ECO:0000313" key="11">
    <source>
        <dbReference type="Proteomes" id="UP000265562"/>
    </source>
</evidence>
<dbReference type="InterPro" id="IPR000836">
    <property type="entry name" value="PRTase_dom"/>
</dbReference>
<dbReference type="Proteomes" id="UP000265562">
    <property type="component" value="Chromosome"/>
</dbReference>
<dbReference type="InterPro" id="IPR011545">
    <property type="entry name" value="DEAD/DEAH_box_helicase_dom"/>
</dbReference>
<evidence type="ECO:0000256" key="1">
    <source>
        <dbReference type="ARBA" id="ARBA00005446"/>
    </source>
</evidence>
<dbReference type="SMART" id="SM00490">
    <property type="entry name" value="HELICc"/>
    <property type="match status" value="1"/>
</dbReference>